<keyword evidence="5 12" id="KW-0812">Transmembrane</keyword>
<proteinExistence type="predicted"/>
<dbReference type="AlphaFoldDB" id="A0A1J0AFT5"/>
<feature type="transmembrane region" description="Helical" evidence="12">
    <location>
        <begin position="542"/>
        <end position="564"/>
    </location>
</feature>
<keyword evidence="4" id="KW-0645">Protease</keyword>
<evidence type="ECO:0000256" key="9">
    <source>
        <dbReference type="ARBA" id="ARBA00022989"/>
    </source>
</evidence>
<feature type="transmembrane region" description="Helical" evidence="12">
    <location>
        <begin position="372"/>
        <end position="396"/>
    </location>
</feature>
<dbReference type="OrthoDB" id="15218at2"/>
<evidence type="ECO:0000256" key="1">
    <source>
        <dbReference type="ARBA" id="ARBA00001947"/>
    </source>
</evidence>
<feature type="transmembrane region" description="Helical" evidence="12">
    <location>
        <begin position="48"/>
        <end position="68"/>
    </location>
</feature>
<feature type="transmembrane region" description="Helical" evidence="12">
    <location>
        <begin position="169"/>
        <end position="188"/>
    </location>
</feature>
<dbReference type="Gene3D" id="3.30.2010.10">
    <property type="entry name" value="Metalloproteases ('zincins'), catalytic domain"/>
    <property type="match status" value="1"/>
</dbReference>
<organism evidence="14 15">
    <name type="scientific">Gloeomargarita lithophora Alchichica-D10</name>
    <dbReference type="NCBI Taxonomy" id="1188229"/>
    <lineage>
        <taxon>Bacteria</taxon>
        <taxon>Bacillati</taxon>
        <taxon>Cyanobacteriota</taxon>
        <taxon>Cyanophyceae</taxon>
        <taxon>Gloeomargaritales</taxon>
        <taxon>Gloeomargaritaceae</taxon>
        <taxon>Gloeomargarita</taxon>
    </lineage>
</organism>
<dbReference type="Pfam" id="PF01435">
    <property type="entry name" value="Peptidase_M48"/>
    <property type="match status" value="1"/>
</dbReference>
<sequence length="568" mass="62250">MTSRTPIPLAAGVGSLVLASTVTLGLLLGMVLVLGLAVILILDSSHPALGFFAAIVITILFNAIVFFLSPYLMDWVQWGLYQTRWVSLTDIERQSRAAARIIRQVCAERGLKEPKLGLIDDQNPTAFTYGSLPNTARVVVSQGLFTYLEDEEAAAVYAHELGHVVHWDFAVMTLAQTLVQICYLLYIFLREMGSGDSDNKAASAARSAAVAAYIFYIIGTYLLLYLSRVREYFADHFAAETTGNPNALSQALVKIAYGIVEQSQKSEQPSRVLEGTRALGIFDPKAAGATGTIYASAGTGAVGRVFLWDLFNPWATWMELNSTHPLTGKRIRALTRYAEALGQPAAFDMAAIISEGRHLDQKRLYSTFILDIILYWAPWLGALVGLVVGLVAVGTLGEGYELLAVGLPLVGLGVGLLVKTWVMYPAFRQAPQMDVLTLMSDPYASPLRGKPARLAGQVIGRGNSGYIWGSEMQFQDKTGLMFLRYASRFGSIGNWLFGAKQVEDFIGQNGETLGWFRRGIASSMDMIHLRLGNRTVESFHRFWGMIWSVLLILVGAFFLLLGMAGSWV</sequence>
<feature type="transmembrane region" description="Helical" evidence="12">
    <location>
        <begin position="12"/>
        <end position="42"/>
    </location>
</feature>
<evidence type="ECO:0000259" key="13">
    <source>
        <dbReference type="Pfam" id="PF01435"/>
    </source>
</evidence>
<dbReference type="Proteomes" id="UP000180235">
    <property type="component" value="Chromosome"/>
</dbReference>
<dbReference type="CDD" id="cd07338">
    <property type="entry name" value="M48B_HtpX_like"/>
    <property type="match status" value="1"/>
</dbReference>
<dbReference type="STRING" id="1188229.GlitD10_2445"/>
<comment type="subcellular location">
    <subcellularLocation>
        <location evidence="2">Cell membrane</location>
        <topology evidence="2">Multi-pass membrane protein</topology>
    </subcellularLocation>
</comment>
<keyword evidence="15" id="KW-1185">Reference proteome</keyword>
<evidence type="ECO:0000256" key="6">
    <source>
        <dbReference type="ARBA" id="ARBA00022723"/>
    </source>
</evidence>
<evidence type="ECO:0000256" key="2">
    <source>
        <dbReference type="ARBA" id="ARBA00004651"/>
    </source>
</evidence>
<dbReference type="GO" id="GO:0005886">
    <property type="term" value="C:plasma membrane"/>
    <property type="evidence" value="ECO:0007669"/>
    <property type="project" value="UniProtKB-SubCell"/>
</dbReference>
<feature type="transmembrane region" description="Helical" evidence="12">
    <location>
        <begin position="208"/>
        <end position="226"/>
    </location>
</feature>
<feature type="domain" description="Peptidase M48" evidence="13">
    <location>
        <begin position="96"/>
        <end position="336"/>
    </location>
</feature>
<evidence type="ECO:0000256" key="3">
    <source>
        <dbReference type="ARBA" id="ARBA00022475"/>
    </source>
</evidence>
<keyword evidence="7" id="KW-0378">Hydrolase</keyword>
<dbReference type="InterPro" id="IPR050083">
    <property type="entry name" value="HtpX_protease"/>
</dbReference>
<feature type="transmembrane region" description="Helical" evidence="12">
    <location>
        <begin position="402"/>
        <end position="424"/>
    </location>
</feature>
<evidence type="ECO:0000256" key="12">
    <source>
        <dbReference type="SAM" id="Phobius"/>
    </source>
</evidence>
<dbReference type="EMBL" id="CP017675">
    <property type="protein sequence ID" value="APB34781.1"/>
    <property type="molecule type" value="Genomic_DNA"/>
</dbReference>
<protein>
    <submittedName>
        <fullName evidence="14">Peptidase M48 Ste24p</fullName>
    </submittedName>
</protein>
<evidence type="ECO:0000256" key="4">
    <source>
        <dbReference type="ARBA" id="ARBA00022670"/>
    </source>
</evidence>
<evidence type="ECO:0000256" key="5">
    <source>
        <dbReference type="ARBA" id="ARBA00022692"/>
    </source>
</evidence>
<dbReference type="RefSeq" id="WP_071455169.1">
    <property type="nucleotide sequence ID" value="NZ_CP017675.1"/>
</dbReference>
<dbReference type="GO" id="GO:0004222">
    <property type="term" value="F:metalloendopeptidase activity"/>
    <property type="evidence" value="ECO:0007669"/>
    <property type="project" value="InterPro"/>
</dbReference>
<dbReference type="GO" id="GO:0006508">
    <property type="term" value="P:proteolysis"/>
    <property type="evidence" value="ECO:0007669"/>
    <property type="project" value="UniProtKB-KW"/>
</dbReference>
<evidence type="ECO:0000313" key="15">
    <source>
        <dbReference type="Proteomes" id="UP000180235"/>
    </source>
</evidence>
<evidence type="ECO:0000256" key="10">
    <source>
        <dbReference type="ARBA" id="ARBA00023049"/>
    </source>
</evidence>
<dbReference type="KEGG" id="glt:GlitD10_2445"/>
<keyword evidence="10" id="KW-0482">Metalloprotease</keyword>
<evidence type="ECO:0000256" key="11">
    <source>
        <dbReference type="ARBA" id="ARBA00023136"/>
    </source>
</evidence>
<evidence type="ECO:0000256" key="8">
    <source>
        <dbReference type="ARBA" id="ARBA00022833"/>
    </source>
</evidence>
<comment type="cofactor">
    <cofactor evidence="1">
        <name>Zn(2+)</name>
        <dbReference type="ChEBI" id="CHEBI:29105"/>
    </cofactor>
</comment>
<evidence type="ECO:0000313" key="14">
    <source>
        <dbReference type="EMBL" id="APB34781.1"/>
    </source>
</evidence>
<dbReference type="InterPro" id="IPR001915">
    <property type="entry name" value="Peptidase_M48"/>
</dbReference>
<evidence type="ECO:0000256" key="7">
    <source>
        <dbReference type="ARBA" id="ARBA00022801"/>
    </source>
</evidence>
<keyword evidence="8" id="KW-0862">Zinc</keyword>
<keyword evidence="11 12" id="KW-0472">Membrane</keyword>
<gene>
    <name evidence="14" type="ORF">GlitD10_2445</name>
</gene>
<dbReference type="PANTHER" id="PTHR43221">
    <property type="entry name" value="PROTEASE HTPX"/>
    <property type="match status" value="1"/>
</dbReference>
<dbReference type="GO" id="GO:0046872">
    <property type="term" value="F:metal ion binding"/>
    <property type="evidence" value="ECO:0007669"/>
    <property type="project" value="UniProtKB-KW"/>
</dbReference>
<reference evidence="14 15" key="1">
    <citation type="submission" date="2016-10" db="EMBL/GenBank/DDBJ databases">
        <title>Description of Gloeomargarita lithophora gen. nov., sp. nov., a thylakoid-bearing basal-branching cyanobacterium with intracellular carbonates, and proposal for Gloeomargaritales ord. nov.</title>
        <authorList>
            <person name="Moreira D."/>
            <person name="Tavera R."/>
            <person name="Benzerara K."/>
            <person name="Skouri-Panet F."/>
            <person name="Couradeau E."/>
            <person name="Gerard E."/>
            <person name="Loussert C."/>
            <person name="Novelo E."/>
            <person name="Zivanovic Y."/>
            <person name="Lopez-Garcia P."/>
        </authorList>
    </citation>
    <scope>NUCLEOTIDE SEQUENCE [LARGE SCALE GENOMIC DNA]</scope>
    <source>
        <strain evidence="14 15">D10</strain>
    </source>
</reference>
<keyword evidence="6" id="KW-0479">Metal-binding</keyword>
<accession>A0A1J0AFT5</accession>
<keyword evidence="3" id="KW-1003">Cell membrane</keyword>
<keyword evidence="9 12" id="KW-1133">Transmembrane helix</keyword>
<dbReference type="PANTHER" id="PTHR43221:SF1">
    <property type="entry name" value="PROTEASE HTPX"/>
    <property type="match status" value="1"/>
</dbReference>
<name>A0A1J0AFT5_9CYAN</name>